<comment type="caution">
    <text evidence="1">The sequence shown here is derived from an EMBL/GenBank/DDBJ whole genome shotgun (WGS) entry which is preliminary data.</text>
</comment>
<dbReference type="AlphaFoldDB" id="U7UIM1"/>
<reference evidence="1 2" key="1">
    <citation type="submission" date="2013-09" db="EMBL/GenBank/DDBJ databases">
        <authorList>
            <person name="Durkin A.S."/>
            <person name="Haft D.R."/>
            <person name="McCorrison J."/>
            <person name="Torralba M."/>
            <person name="Gillis M."/>
            <person name="Haft D.H."/>
            <person name="Methe B."/>
            <person name="Sutton G."/>
            <person name="Nelson K.E."/>
        </authorList>
    </citation>
    <scope>NUCLEOTIDE SEQUENCE [LARGE SCALE GENOMIC DNA]</scope>
    <source>
        <strain evidence="1 2">BV3C16-1</strain>
    </source>
</reference>
<dbReference type="PATRIC" id="fig|1111454.3.peg.1369"/>
<keyword evidence="2" id="KW-1185">Reference proteome</keyword>
<gene>
    <name evidence="1" type="ORF">HMPREF1250_1445</name>
</gene>
<name>U7UIM1_9FIRM</name>
<accession>U7UIM1</accession>
<dbReference type="Proteomes" id="UP000017090">
    <property type="component" value="Unassembled WGS sequence"/>
</dbReference>
<evidence type="ECO:0000313" key="1">
    <source>
        <dbReference type="EMBL" id="ERT59136.1"/>
    </source>
</evidence>
<proteinExistence type="predicted"/>
<sequence length="38" mass="4679">MPVSFFILFMKWYKIYKKNPARYEGPIFNNYCKSIVLQ</sequence>
<evidence type="ECO:0000313" key="2">
    <source>
        <dbReference type="Proteomes" id="UP000017090"/>
    </source>
</evidence>
<protein>
    <submittedName>
        <fullName evidence="1">Uncharacterized protein</fullName>
    </submittedName>
</protein>
<dbReference type="STRING" id="1111454.HMPREF1250_1445"/>
<organism evidence="1 2">
    <name type="scientific">Megasphaera vaginalis</name>
    <name type="common">ex Srinivasan et al. 2021</name>
    <dbReference type="NCBI Taxonomy" id="1111454"/>
    <lineage>
        <taxon>Bacteria</taxon>
        <taxon>Bacillati</taxon>
        <taxon>Bacillota</taxon>
        <taxon>Negativicutes</taxon>
        <taxon>Veillonellales</taxon>
        <taxon>Veillonellaceae</taxon>
        <taxon>Megasphaera</taxon>
    </lineage>
</organism>
<dbReference type="EMBL" id="AWXA01000037">
    <property type="protein sequence ID" value="ERT59136.1"/>
    <property type="molecule type" value="Genomic_DNA"/>
</dbReference>